<feature type="compositionally biased region" description="Polar residues" evidence="1">
    <location>
        <begin position="97"/>
        <end position="109"/>
    </location>
</feature>
<gene>
    <name evidence="2" type="ORF">MUK42_36394</name>
</gene>
<evidence type="ECO:0000313" key="2">
    <source>
        <dbReference type="EMBL" id="URD95396.1"/>
    </source>
</evidence>
<keyword evidence="3" id="KW-1185">Reference proteome</keyword>
<feature type="compositionally biased region" description="Acidic residues" evidence="1">
    <location>
        <begin position="110"/>
        <end position="119"/>
    </location>
</feature>
<dbReference type="EMBL" id="CP097506">
    <property type="protein sequence ID" value="URD95395.1"/>
    <property type="molecule type" value="Genomic_DNA"/>
</dbReference>
<protein>
    <submittedName>
        <fullName evidence="2">Uncharacterized protein</fullName>
    </submittedName>
</protein>
<evidence type="ECO:0000256" key="1">
    <source>
        <dbReference type="SAM" id="MobiDB-lite"/>
    </source>
</evidence>
<dbReference type="AlphaFoldDB" id="A0A9E7FHT5"/>
<reference evidence="2" key="1">
    <citation type="submission" date="2022-05" db="EMBL/GenBank/DDBJ databases">
        <title>The Musa troglodytarum L. genome provides insights into the mechanism of non-climacteric behaviour and enrichment of carotenoids.</title>
        <authorList>
            <person name="Wang J."/>
        </authorList>
    </citation>
    <scope>NUCLEOTIDE SEQUENCE</scope>
    <source>
        <tissue evidence="2">Leaf</tissue>
    </source>
</reference>
<dbReference type="Proteomes" id="UP001055439">
    <property type="component" value="Chromosome 4"/>
</dbReference>
<feature type="region of interest" description="Disordered" evidence="1">
    <location>
        <begin position="90"/>
        <end position="119"/>
    </location>
</feature>
<sequence>MRLPWLDECRHYTPMFMFKGLSYRLQNDMLGHWLPPGDLFRHAPSFIMCPSGWLQGALPHISMVAWKLNCRSFRSTSVSSDASYRHQANLDQGGRKWNSNQVEESVLNSDSEEASSQDE</sequence>
<dbReference type="OrthoDB" id="786545at2759"/>
<proteinExistence type="predicted"/>
<name>A0A9E7FHT5_9LILI</name>
<accession>A0A9E7FHT5</accession>
<dbReference type="EMBL" id="CP097506">
    <property type="protein sequence ID" value="URD95396.1"/>
    <property type="molecule type" value="Genomic_DNA"/>
</dbReference>
<evidence type="ECO:0000313" key="3">
    <source>
        <dbReference type="Proteomes" id="UP001055439"/>
    </source>
</evidence>
<organism evidence="2 3">
    <name type="scientific">Musa troglodytarum</name>
    <name type="common">fe'i banana</name>
    <dbReference type="NCBI Taxonomy" id="320322"/>
    <lineage>
        <taxon>Eukaryota</taxon>
        <taxon>Viridiplantae</taxon>
        <taxon>Streptophyta</taxon>
        <taxon>Embryophyta</taxon>
        <taxon>Tracheophyta</taxon>
        <taxon>Spermatophyta</taxon>
        <taxon>Magnoliopsida</taxon>
        <taxon>Liliopsida</taxon>
        <taxon>Zingiberales</taxon>
        <taxon>Musaceae</taxon>
        <taxon>Musa</taxon>
    </lineage>
</organism>